<dbReference type="PIRSF" id="PIRSF002849">
    <property type="entry name" value="AAA_ATPase_chaperone_MoxR_prd"/>
    <property type="match status" value="1"/>
</dbReference>
<dbReference type="PANTHER" id="PTHR42759">
    <property type="entry name" value="MOXR FAMILY PROTEIN"/>
    <property type="match status" value="1"/>
</dbReference>
<dbReference type="GO" id="GO:0016887">
    <property type="term" value="F:ATP hydrolysis activity"/>
    <property type="evidence" value="ECO:0007669"/>
    <property type="project" value="InterPro"/>
</dbReference>
<dbReference type="InterPro" id="IPR050764">
    <property type="entry name" value="CbbQ/NirQ/NorQ/GpvN"/>
</dbReference>
<dbReference type="AlphaFoldDB" id="A0A7J3Y0Q2"/>
<dbReference type="GO" id="GO:0005524">
    <property type="term" value="F:ATP binding"/>
    <property type="evidence" value="ECO:0007669"/>
    <property type="project" value="InterPro"/>
</dbReference>
<dbReference type="Pfam" id="PF17863">
    <property type="entry name" value="AAA_lid_2"/>
    <property type="match status" value="1"/>
</dbReference>
<dbReference type="Gene3D" id="1.10.8.80">
    <property type="entry name" value="Magnesium chelatase subunit I, C-Terminal domain"/>
    <property type="match status" value="1"/>
</dbReference>
<dbReference type="Pfam" id="PF07726">
    <property type="entry name" value="AAA_3"/>
    <property type="match status" value="1"/>
</dbReference>
<feature type="domain" description="AAA+ ATPase" evidence="1">
    <location>
        <begin position="45"/>
        <end position="188"/>
    </location>
</feature>
<comment type="caution">
    <text evidence="2">The sequence shown here is derived from an EMBL/GenBank/DDBJ whole genome shotgun (WGS) entry which is preliminary data.</text>
</comment>
<dbReference type="CDD" id="cd00009">
    <property type="entry name" value="AAA"/>
    <property type="match status" value="1"/>
</dbReference>
<dbReference type="EMBL" id="DRYK01000089">
    <property type="protein sequence ID" value="HHP68574.1"/>
    <property type="molecule type" value="Genomic_DNA"/>
</dbReference>
<dbReference type="Gene3D" id="3.40.50.300">
    <property type="entry name" value="P-loop containing nucleotide triphosphate hydrolases"/>
    <property type="match status" value="1"/>
</dbReference>
<organism evidence="2">
    <name type="scientific">Thermogladius calderae</name>
    <dbReference type="NCBI Taxonomy" id="1200300"/>
    <lineage>
        <taxon>Archaea</taxon>
        <taxon>Thermoproteota</taxon>
        <taxon>Thermoprotei</taxon>
        <taxon>Desulfurococcales</taxon>
        <taxon>Desulfurococcaceae</taxon>
        <taxon>Thermogladius</taxon>
    </lineage>
</organism>
<evidence type="ECO:0000259" key="1">
    <source>
        <dbReference type="SMART" id="SM00382"/>
    </source>
</evidence>
<dbReference type="InterPro" id="IPR003593">
    <property type="entry name" value="AAA+_ATPase"/>
</dbReference>
<dbReference type="PANTHER" id="PTHR42759:SF5">
    <property type="entry name" value="METHANOL DEHYDROGENASE REGULATOR"/>
    <property type="match status" value="1"/>
</dbReference>
<dbReference type="InterPro" id="IPR041628">
    <property type="entry name" value="ChlI/MoxR_AAA_lid"/>
</dbReference>
<reference evidence="2" key="1">
    <citation type="journal article" date="2020" name="mSystems">
        <title>Genome- and Community-Level Interaction Insights into Carbon Utilization and Element Cycling Functions of Hydrothermarchaeota in Hydrothermal Sediment.</title>
        <authorList>
            <person name="Zhou Z."/>
            <person name="Liu Y."/>
            <person name="Xu W."/>
            <person name="Pan J."/>
            <person name="Luo Z.H."/>
            <person name="Li M."/>
        </authorList>
    </citation>
    <scope>NUCLEOTIDE SEQUENCE [LARGE SCALE GENOMIC DNA]</scope>
    <source>
        <strain evidence="2">SpSt-110</strain>
    </source>
</reference>
<dbReference type="SUPFAM" id="SSF52540">
    <property type="entry name" value="P-loop containing nucleoside triphosphate hydrolases"/>
    <property type="match status" value="1"/>
</dbReference>
<proteinExistence type="predicted"/>
<gene>
    <name evidence="2" type="ORF">ENM60_07340</name>
</gene>
<protein>
    <submittedName>
        <fullName evidence="2">MoxR family ATPase</fullName>
    </submittedName>
</protein>
<sequence length="321" mass="35804">MSSGEPARFEVDDVARELRNLVAGVSKVYVGKRELVELCVAALYSGGHVIIEGYPGTGKTLLAKALAKAISGAYKRVQGHPDILPSDILGFHIYRPTGERILVEGPVFTNILLFDELNRTPTRSQAALLEVMQEYQATVDGVTYALKRPFMVIATQVPAKYARGVYEVTETLVDRFAVSARSNYNPPEEEVEILKASDHILTLPVEQVTTPERVYAISRSIHNLVHVEEHLLDYMVRLVNYIRYHKAVAYGPSHRATVNLVGISRALALMDGRDYVIPDDVKRAFTPVVAHRFRVREEYELEGVTPEAIAEEALRNVPVPK</sequence>
<evidence type="ECO:0000313" key="2">
    <source>
        <dbReference type="EMBL" id="HHP68574.1"/>
    </source>
</evidence>
<dbReference type="InterPro" id="IPR027417">
    <property type="entry name" value="P-loop_NTPase"/>
</dbReference>
<accession>A0A7J3Y0Q2</accession>
<name>A0A7J3Y0Q2_9CREN</name>
<dbReference type="InterPro" id="IPR011703">
    <property type="entry name" value="ATPase_AAA-3"/>
</dbReference>
<dbReference type="SMART" id="SM00382">
    <property type="entry name" value="AAA"/>
    <property type="match status" value="1"/>
</dbReference>